<protein>
    <submittedName>
        <fullName evidence="2">DUF4440 domain-containing protein</fullName>
    </submittedName>
</protein>
<dbReference type="InterPro" id="IPR027843">
    <property type="entry name" value="DUF4440"/>
</dbReference>
<dbReference type="InterPro" id="IPR032710">
    <property type="entry name" value="NTF2-like_dom_sf"/>
</dbReference>
<proteinExistence type="predicted"/>
<comment type="caution">
    <text evidence="2">The sequence shown here is derived from an EMBL/GenBank/DDBJ whole genome shotgun (WGS) entry which is preliminary data.</text>
</comment>
<dbReference type="Proteomes" id="UP000809621">
    <property type="component" value="Unassembled WGS sequence"/>
</dbReference>
<dbReference type="Gene3D" id="3.10.450.50">
    <property type="match status" value="1"/>
</dbReference>
<feature type="domain" description="DUF4440" evidence="1">
    <location>
        <begin position="9"/>
        <end position="110"/>
    </location>
</feature>
<keyword evidence="3" id="KW-1185">Reference proteome</keyword>
<sequence>MDLEKLIIEKELSLLTFEVRHSESALKSLLSSEFLEVGASGDYFGLPEVLNELPIQNNWKCHAQDFKFRKLDENIAQLIFRAHITTRDNVVGAYSRRTSIWRLEVDGWKMVYHQGTKVDKFELKP</sequence>
<name>A0ABS2HBM4_9VIBR</name>
<dbReference type="EMBL" id="JAFEUM010000001">
    <property type="protein sequence ID" value="MBM7034998.1"/>
    <property type="molecule type" value="Genomic_DNA"/>
</dbReference>
<dbReference type="RefSeq" id="WP_205156641.1">
    <property type="nucleotide sequence ID" value="NZ_JAFEUM010000001.1"/>
</dbReference>
<gene>
    <name evidence="2" type="ORF">JQC93_01155</name>
</gene>
<evidence type="ECO:0000313" key="3">
    <source>
        <dbReference type="Proteomes" id="UP000809621"/>
    </source>
</evidence>
<dbReference type="SUPFAM" id="SSF54427">
    <property type="entry name" value="NTF2-like"/>
    <property type="match status" value="1"/>
</dbReference>
<evidence type="ECO:0000313" key="2">
    <source>
        <dbReference type="EMBL" id="MBM7034998.1"/>
    </source>
</evidence>
<dbReference type="Pfam" id="PF14534">
    <property type="entry name" value="DUF4440"/>
    <property type="match status" value="1"/>
</dbReference>
<evidence type="ECO:0000259" key="1">
    <source>
        <dbReference type="Pfam" id="PF14534"/>
    </source>
</evidence>
<organism evidence="2 3">
    <name type="scientific">Vibrio ulleungensis</name>
    <dbReference type="NCBI Taxonomy" id="2807619"/>
    <lineage>
        <taxon>Bacteria</taxon>
        <taxon>Pseudomonadati</taxon>
        <taxon>Pseudomonadota</taxon>
        <taxon>Gammaproteobacteria</taxon>
        <taxon>Vibrionales</taxon>
        <taxon>Vibrionaceae</taxon>
        <taxon>Vibrio</taxon>
    </lineage>
</organism>
<reference evidence="2 3" key="1">
    <citation type="submission" date="2021-02" db="EMBL/GenBank/DDBJ databases">
        <authorList>
            <person name="Park J.-S."/>
        </authorList>
    </citation>
    <scope>NUCLEOTIDE SEQUENCE [LARGE SCALE GENOMIC DNA]</scope>
    <source>
        <strain evidence="2 3">188UL20-2</strain>
    </source>
</reference>
<accession>A0ABS2HBM4</accession>